<dbReference type="OrthoDB" id="1492425at2"/>
<dbReference type="HOGENOM" id="CLU_072497_0_0_5"/>
<reference evidence="1 2" key="1">
    <citation type="submission" date="2012-02" db="EMBL/GenBank/DDBJ databases">
        <title>Improved High-Quality Draft Sequence of Rhizobium leguminosarum bv. trifolii WSM2297.</title>
        <authorList>
            <consortium name="US DOE Joint Genome Institute"/>
            <person name="Lucas S."/>
            <person name="Han J."/>
            <person name="Lapidus A."/>
            <person name="Cheng J.-F."/>
            <person name="Goodwin L."/>
            <person name="Pitluck S."/>
            <person name="Peters L."/>
            <person name="Ovchinnikova G."/>
            <person name="Zhang X."/>
            <person name="Detter J.C."/>
            <person name="Han C."/>
            <person name="Tapia R."/>
            <person name="Land M."/>
            <person name="Hauser L."/>
            <person name="Kyrpides N."/>
            <person name="Ivanova N."/>
            <person name="Pagani I."/>
            <person name="Brau L."/>
            <person name="Yates R."/>
            <person name="O'Hara G."/>
            <person name="Rui T."/>
            <person name="Howieson J."/>
            <person name="Reeve W."/>
            <person name="Woyke T."/>
        </authorList>
    </citation>
    <scope>NUCLEOTIDE SEQUENCE [LARGE SCALE GENOMIC DNA]</scope>
    <source>
        <strain evidence="1 2">WSM2297</strain>
    </source>
</reference>
<accession>J0CMM0</accession>
<sequence>MIAPLPIEVTASAAEFIPPSGGVLLHGTLEERSLVPDPWRTVAGLEFIEIFESDHLSSFRVGSTTGAEITLRRRGALERFLDQFDGRQLLIDYTGLSHHVWMPLLKVGLESGFDMKLIYSEPAVYQFVPNPRLSDFFDLSEKIRGISPIPTFSKLSDPRSKAPVLVPLLGFEGTRFKHVIETLQPEGQDIFPIVGIPGFQLDFPFHSYRGNADALSFNRAWENVRFSDAACPFTLYGTLSDIKDARAANFLQISPIGTKPHALGAALFAILNPETELVYDHPVRKKQRSVGAGRCHIYNVSEFVRRRRASGP</sequence>
<dbReference type="EMBL" id="JH719395">
    <property type="protein sequence ID" value="EJC80805.1"/>
    <property type="molecule type" value="Genomic_DNA"/>
</dbReference>
<protein>
    <submittedName>
        <fullName evidence="1">Uncharacterized protein</fullName>
    </submittedName>
</protein>
<gene>
    <name evidence="1" type="ORF">Rleg4DRAFT_2466</name>
</gene>
<evidence type="ECO:0000313" key="1">
    <source>
        <dbReference type="EMBL" id="EJC80805.1"/>
    </source>
</evidence>
<name>J0CMM0_RHILT</name>
<dbReference type="AlphaFoldDB" id="J0CMM0"/>
<dbReference type="RefSeq" id="WP_003581625.1">
    <property type="nucleotide sequence ID" value="NZ_JH719395.1"/>
</dbReference>
<dbReference type="Proteomes" id="UP000005732">
    <property type="component" value="Unassembled WGS sequence"/>
</dbReference>
<evidence type="ECO:0000313" key="2">
    <source>
        <dbReference type="Proteomes" id="UP000005732"/>
    </source>
</evidence>
<organism evidence="1 2">
    <name type="scientific">Rhizobium leguminosarum bv. trifolii WSM2297</name>
    <dbReference type="NCBI Taxonomy" id="754762"/>
    <lineage>
        <taxon>Bacteria</taxon>
        <taxon>Pseudomonadati</taxon>
        <taxon>Pseudomonadota</taxon>
        <taxon>Alphaproteobacteria</taxon>
        <taxon>Hyphomicrobiales</taxon>
        <taxon>Rhizobiaceae</taxon>
        <taxon>Rhizobium/Agrobacterium group</taxon>
        <taxon>Rhizobium</taxon>
    </lineage>
</organism>
<proteinExistence type="predicted"/>